<gene>
    <name evidence="1" type="ORF">CBE74_00890</name>
</gene>
<proteinExistence type="predicted"/>
<reference evidence="1 2" key="2">
    <citation type="journal article" date="2020" name="Antonie Van Leeuwenhoek">
        <title>Phylogenomic characterisation of a novel corynebacterial species pathogenic to animals.</title>
        <authorList>
            <person name="Moller J."/>
            <person name="Musella L."/>
            <person name="Melnikov V."/>
            <person name="Geissdorfer W."/>
            <person name="Burkovski A."/>
            <person name="Sangal V."/>
        </authorList>
    </citation>
    <scope>NUCLEOTIDE SEQUENCE [LARGE SCALE GENOMIC DNA]</scope>
    <source>
        <strain evidence="1 2">PO100/5</strain>
    </source>
</reference>
<reference evidence="1 2" key="3">
    <citation type="journal article" date="2020" name="Int. J. Syst. Evol. Microbiol.">
        <title>Corynebacterium silvaticum sp. nov., a unique group of NTTB corynebacteria in wild boar and roe deer.</title>
        <authorList>
            <person name="Dangel A."/>
            <person name="Berger A."/>
            <person name="Rau J."/>
            <person name="Eisenberg T."/>
            <person name="Kampfer P."/>
            <person name="Margos G."/>
            <person name="Contzen M."/>
            <person name="Busse H.J."/>
            <person name="Konrad R."/>
            <person name="Peters M."/>
            <person name="Sting R."/>
            <person name="Sing A."/>
        </authorList>
    </citation>
    <scope>NUCLEOTIDE SEQUENCE [LARGE SCALE GENOMIC DNA]</scope>
    <source>
        <strain evidence="1 2">PO100/5</strain>
    </source>
</reference>
<dbReference type="EMBL" id="CP021417">
    <property type="protein sequence ID" value="ARU45304.1"/>
    <property type="molecule type" value="Genomic_DNA"/>
</dbReference>
<reference evidence="1 2" key="1">
    <citation type="journal article" date="2014" name="BMC Vet. Res.">
        <title>First report of Corynebacterium pseudotuberculosis from caseous lymphadenitis lesions in Black Alentejano pig (Sus scrofa domesticus).</title>
        <authorList>
            <person name="Oliveira M."/>
            <person name="Barroco C."/>
            <person name="Mottola C."/>
            <person name="Santos R."/>
            <person name="Lemsaddek A."/>
            <person name="Tavares L."/>
            <person name="Semedo-Lemsaddek T."/>
        </authorList>
    </citation>
    <scope>NUCLEOTIDE SEQUENCE [LARGE SCALE GENOMIC DNA]</scope>
    <source>
        <strain evidence="1 2">PO100/5</strain>
    </source>
</reference>
<dbReference type="Proteomes" id="UP000195652">
    <property type="component" value="Chromosome"/>
</dbReference>
<dbReference type="RefSeq" id="WP_087453191.1">
    <property type="nucleotide sequence ID" value="NZ_CP021417.2"/>
</dbReference>
<protein>
    <submittedName>
        <fullName evidence="1">Uncharacterized protein</fullName>
    </submittedName>
</protein>
<dbReference type="AlphaFoldDB" id="A0A7Y4PA09"/>
<dbReference type="KEGG" id="csil:CBE74_00890"/>
<sequence length="115" mass="13571">MSEKTFTLDVNGYEYELDYWTFPWIAQAVADLKESSVALNLRASGGIDLWIKPDYQVSFVFADPQDPEIPERLTQYQFHQLMSIFDGDRLYGYRVLDLHGDDREPCFFEWDDPNF</sequence>
<evidence type="ECO:0000313" key="1">
    <source>
        <dbReference type="EMBL" id="ARU45304.1"/>
    </source>
</evidence>
<keyword evidence="2" id="KW-1185">Reference proteome</keyword>
<organism evidence="1 2">
    <name type="scientific">Corynebacterium silvaticum</name>
    <dbReference type="NCBI Taxonomy" id="2320431"/>
    <lineage>
        <taxon>Bacteria</taxon>
        <taxon>Bacillati</taxon>
        <taxon>Actinomycetota</taxon>
        <taxon>Actinomycetes</taxon>
        <taxon>Mycobacteriales</taxon>
        <taxon>Corynebacteriaceae</taxon>
        <taxon>Corynebacterium</taxon>
    </lineage>
</organism>
<reference evidence="1 2" key="4">
    <citation type="journal article" date="2020" name="PLoS ONE">
        <title>Taxonomic classification of strain PO100/5 shows a broader geographic distribution and genetic markers of the recently described Corynebacterium silvaticum.</title>
        <authorList>
            <person name="Viana M.V.C."/>
            <person name="Profeta R."/>
            <person name="da Silva A.L."/>
            <person name="Hurtado R."/>
            <person name="Cerqueira J.C."/>
            <person name="Ribeiro B.F.S."/>
            <person name="Almeida M.O."/>
            <person name="Morais-Rodrigues F."/>
            <person name="Soares S.C."/>
            <person name="Oliveira M."/>
            <person name="Tavares L."/>
            <person name="Figueiredo H."/>
            <person name="Wattam A.R."/>
            <person name="Barh D."/>
            <person name="Ghosh P."/>
            <person name="Silva A."/>
            <person name="Azevedo V."/>
        </authorList>
    </citation>
    <scope>NUCLEOTIDE SEQUENCE [LARGE SCALE GENOMIC DNA]</scope>
    <source>
        <strain evidence="1 2">PO100/5</strain>
    </source>
</reference>
<evidence type="ECO:0000313" key="2">
    <source>
        <dbReference type="Proteomes" id="UP000195652"/>
    </source>
</evidence>
<name>A0A7Y4PA09_9CORY</name>
<accession>A0A7Y4PA09</accession>
<dbReference type="GeneID" id="75006854"/>